<dbReference type="RefSeq" id="WP_106102631.1">
    <property type="nucleotide sequence ID" value="NZ_PVRR01000011.1"/>
</dbReference>
<reference evidence="2 3" key="1">
    <citation type="submission" date="2018-03" db="EMBL/GenBank/DDBJ databases">
        <title>Genotypic and phenotypic analysis of antagonistic Bacillus spp. isolated from rhizosphere soil of plants in Tibet.</title>
        <authorList>
            <person name="Borriss R."/>
            <person name="Lasch P."/>
            <person name="Wu L."/>
            <person name="Wu H."/>
            <person name="Gao X."/>
        </authorList>
    </citation>
    <scope>NUCLEOTIDE SEQUENCE [LARGE SCALE GENOMIC DNA]</scope>
    <source>
        <strain evidence="2 3">NMSW16</strain>
    </source>
</reference>
<dbReference type="InterPro" id="IPR048473">
    <property type="entry name" value="M1E1E6-like"/>
</dbReference>
<dbReference type="EMBL" id="PVRR01000011">
    <property type="protein sequence ID" value="PRT37049.1"/>
    <property type="molecule type" value="Genomic_DNA"/>
</dbReference>
<name>A0ABX5DLM1_9BACI</name>
<evidence type="ECO:0000313" key="3">
    <source>
        <dbReference type="Proteomes" id="UP000239236"/>
    </source>
</evidence>
<keyword evidence="3" id="KW-1185">Reference proteome</keyword>
<dbReference type="Gene3D" id="3.30.2210.10">
    <property type="entry name" value="Integron cassette protein superfamily"/>
    <property type="match status" value="1"/>
</dbReference>
<feature type="domain" description="Integron cassette protein" evidence="1">
    <location>
        <begin position="115"/>
        <end position="207"/>
    </location>
</feature>
<sequence>MSGVNLNARQLELKKELESHLETLKTDLLGKREITYEKRMELFNDMAKYGHELHMSLKDQGDEPVHHRYMIENRGIPVDDINFYKHIHPVEDLLKFIENVHANDDPVDETIGETFYIPIYSRRWKSQDRYTIKRIETGWYIEHMTHRGDCAKDASPILYASLSHDGINYPESLPGYFEWLWDQAQEEGLNCEQVQTSLNELAEWINTCEKASPKGIFEGYK</sequence>
<comment type="caution">
    <text evidence="2">The sequence shown here is derived from an EMBL/GenBank/DDBJ whole genome shotgun (WGS) entry which is preliminary data.</text>
</comment>
<gene>
    <name evidence="2" type="ORF">C6357_27290</name>
</gene>
<dbReference type="Proteomes" id="UP000239236">
    <property type="component" value="Unassembled WGS sequence"/>
</dbReference>
<evidence type="ECO:0000259" key="1">
    <source>
        <dbReference type="Pfam" id="PF21648"/>
    </source>
</evidence>
<organism evidence="2 3">
    <name type="scientific">Bacillus wiedmannii</name>
    <dbReference type="NCBI Taxonomy" id="1890302"/>
    <lineage>
        <taxon>Bacteria</taxon>
        <taxon>Bacillati</taxon>
        <taxon>Bacillota</taxon>
        <taxon>Bacilli</taxon>
        <taxon>Bacillales</taxon>
        <taxon>Bacillaceae</taxon>
        <taxon>Bacillus</taxon>
        <taxon>Bacillus cereus group</taxon>
    </lineage>
</organism>
<dbReference type="InterPro" id="IPR048474">
    <property type="entry name" value="M1E1E6-like_sf"/>
</dbReference>
<dbReference type="Pfam" id="PF21648">
    <property type="entry name" value="M1E1E6-like"/>
    <property type="match status" value="1"/>
</dbReference>
<protein>
    <recommendedName>
        <fullName evidence="1">Integron cassette protein domain-containing protein</fullName>
    </recommendedName>
</protein>
<accession>A0ABX5DLM1</accession>
<proteinExistence type="predicted"/>
<evidence type="ECO:0000313" key="2">
    <source>
        <dbReference type="EMBL" id="PRT37049.1"/>
    </source>
</evidence>